<proteinExistence type="predicted"/>
<evidence type="ECO:0000313" key="3">
    <source>
        <dbReference type="Proteomes" id="UP000321258"/>
    </source>
</evidence>
<reference evidence="2 3" key="1">
    <citation type="submission" date="2019-07" db="EMBL/GenBank/DDBJ databases">
        <title>Whole genome shotgun sequence of Methylobacterium haplocladii NBRC 107714.</title>
        <authorList>
            <person name="Hosoyama A."/>
            <person name="Uohara A."/>
            <person name="Ohji S."/>
            <person name="Ichikawa N."/>
        </authorList>
    </citation>
    <scope>NUCLEOTIDE SEQUENCE [LARGE SCALE GENOMIC DNA]</scope>
    <source>
        <strain evidence="2 3">NBRC 107714</strain>
    </source>
</reference>
<accession>A0A512IRR9</accession>
<evidence type="ECO:0000256" key="1">
    <source>
        <dbReference type="SAM" id="SignalP"/>
    </source>
</evidence>
<dbReference type="EMBL" id="BJZT01000030">
    <property type="protein sequence ID" value="GEP00383.1"/>
    <property type="molecule type" value="Genomic_DNA"/>
</dbReference>
<dbReference type="RefSeq" id="WP_147079629.1">
    <property type="nucleotide sequence ID" value="NZ_BJZT01000030.1"/>
</dbReference>
<gene>
    <name evidence="2" type="ORF">MHA02_27700</name>
</gene>
<sequence>MTNIYSVSFVAAALAMSAAPSQARPTEKAIAESRVRLVPKITDSQYMRLDPPTMNACLAVVDGGENRYDRMYNSIGTSSCYSRR</sequence>
<feature type="signal peptide" evidence="1">
    <location>
        <begin position="1"/>
        <end position="23"/>
    </location>
</feature>
<organism evidence="2 3">
    <name type="scientific">Methylobacterium haplocladii</name>
    <dbReference type="NCBI Taxonomy" id="1176176"/>
    <lineage>
        <taxon>Bacteria</taxon>
        <taxon>Pseudomonadati</taxon>
        <taxon>Pseudomonadota</taxon>
        <taxon>Alphaproteobacteria</taxon>
        <taxon>Hyphomicrobiales</taxon>
        <taxon>Methylobacteriaceae</taxon>
        <taxon>Methylobacterium</taxon>
    </lineage>
</organism>
<name>A0A512IRR9_9HYPH</name>
<keyword evidence="3" id="KW-1185">Reference proteome</keyword>
<dbReference type="AlphaFoldDB" id="A0A512IRR9"/>
<keyword evidence="1" id="KW-0732">Signal</keyword>
<evidence type="ECO:0000313" key="2">
    <source>
        <dbReference type="EMBL" id="GEP00383.1"/>
    </source>
</evidence>
<comment type="caution">
    <text evidence="2">The sequence shown here is derived from an EMBL/GenBank/DDBJ whole genome shotgun (WGS) entry which is preliminary data.</text>
</comment>
<dbReference type="Proteomes" id="UP000321258">
    <property type="component" value="Unassembled WGS sequence"/>
</dbReference>
<feature type="chain" id="PRO_5022143377" evidence="1">
    <location>
        <begin position="24"/>
        <end position="84"/>
    </location>
</feature>
<protein>
    <submittedName>
        <fullName evidence="2">Uncharacterized protein</fullName>
    </submittedName>
</protein>